<organism evidence="2 3">
    <name type="scientific">Teichococcus globiformis</name>
    <dbReference type="NCBI Taxonomy" id="2307229"/>
    <lineage>
        <taxon>Bacteria</taxon>
        <taxon>Pseudomonadati</taxon>
        <taxon>Pseudomonadota</taxon>
        <taxon>Alphaproteobacteria</taxon>
        <taxon>Acetobacterales</taxon>
        <taxon>Roseomonadaceae</taxon>
        <taxon>Roseomonas</taxon>
    </lineage>
</organism>
<evidence type="ECO:0000313" key="2">
    <source>
        <dbReference type="EMBL" id="MFC3127136.1"/>
    </source>
</evidence>
<accession>A0ABV7G938</accession>
<gene>
    <name evidence="2" type="ORF">ACFOD4_18875</name>
</gene>
<comment type="caution">
    <text evidence="2">The sequence shown here is derived from an EMBL/GenBank/DDBJ whole genome shotgun (WGS) entry which is preliminary data.</text>
</comment>
<evidence type="ECO:0000256" key="1">
    <source>
        <dbReference type="SAM" id="MobiDB-lite"/>
    </source>
</evidence>
<dbReference type="Proteomes" id="UP001595593">
    <property type="component" value="Unassembled WGS sequence"/>
</dbReference>
<protein>
    <submittedName>
        <fullName evidence="2">Uncharacterized protein</fullName>
    </submittedName>
</protein>
<dbReference type="RefSeq" id="WP_379598945.1">
    <property type="nucleotide sequence ID" value="NZ_JBHRTN010000019.1"/>
</dbReference>
<reference evidence="3" key="1">
    <citation type="journal article" date="2019" name="Int. J. Syst. Evol. Microbiol.">
        <title>The Global Catalogue of Microorganisms (GCM) 10K type strain sequencing project: providing services to taxonomists for standard genome sequencing and annotation.</title>
        <authorList>
            <consortium name="The Broad Institute Genomics Platform"/>
            <consortium name="The Broad Institute Genome Sequencing Center for Infectious Disease"/>
            <person name="Wu L."/>
            <person name="Ma J."/>
        </authorList>
    </citation>
    <scope>NUCLEOTIDE SEQUENCE [LARGE SCALE GENOMIC DNA]</scope>
    <source>
        <strain evidence="3">KCTC 52094</strain>
    </source>
</reference>
<dbReference type="EMBL" id="JBHRTN010000019">
    <property type="protein sequence ID" value="MFC3127136.1"/>
    <property type="molecule type" value="Genomic_DNA"/>
</dbReference>
<name>A0ABV7G938_9PROT</name>
<sequence length="58" mass="6880">MRKPNYNFERSQRDNAKRAKTEAKLQKKREQASEQKEPELKEAHPEDEVRGGQEVPEE</sequence>
<feature type="region of interest" description="Disordered" evidence="1">
    <location>
        <begin position="1"/>
        <end position="58"/>
    </location>
</feature>
<keyword evidence="3" id="KW-1185">Reference proteome</keyword>
<proteinExistence type="predicted"/>
<evidence type="ECO:0000313" key="3">
    <source>
        <dbReference type="Proteomes" id="UP001595593"/>
    </source>
</evidence>
<feature type="compositionally biased region" description="Basic and acidic residues" evidence="1">
    <location>
        <begin position="10"/>
        <end position="51"/>
    </location>
</feature>